<gene>
    <name evidence="1" type="ORF">LCGC14_3065340</name>
</gene>
<reference evidence="1" key="1">
    <citation type="journal article" date="2015" name="Nature">
        <title>Complex archaea that bridge the gap between prokaryotes and eukaryotes.</title>
        <authorList>
            <person name="Spang A."/>
            <person name="Saw J.H."/>
            <person name="Jorgensen S.L."/>
            <person name="Zaremba-Niedzwiedzka K."/>
            <person name="Martijn J."/>
            <person name="Lind A.E."/>
            <person name="van Eijk R."/>
            <person name="Schleper C."/>
            <person name="Guy L."/>
            <person name="Ettema T.J."/>
        </authorList>
    </citation>
    <scope>NUCLEOTIDE SEQUENCE</scope>
</reference>
<protein>
    <recommendedName>
        <fullName evidence="2">Dipeptidylpeptidase IV N-terminal domain-containing protein</fullName>
    </recommendedName>
</protein>
<name>A0A0F8WIC8_9ZZZZ</name>
<dbReference type="EMBL" id="LAZR01065033">
    <property type="protein sequence ID" value="KKK56358.1"/>
    <property type="molecule type" value="Genomic_DNA"/>
</dbReference>
<evidence type="ECO:0008006" key="2">
    <source>
        <dbReference type="Google" id="ProtNLM"/>
    </source>
</evidence>
<sequence length="169" mass="19196">MPLSDRFKRLTAPETGRAAIQLTSGDAFCYPLYYFIPTFTKDAKYLIYHRAEKGEVQLHRLNLRDGKSVQLTHGDTPKTRWKNWCVESGRGVLDHRSVLNVARGEVIYFTGPLGNDARLVDVRTLKDRPLFTLPDDREAVGQNCATPDGQWLIYIDNPQRAAPLPLIVQ</sequence>
<dbReference type="SUPFAM" id="SSF82171">
    <property type="entry name" value="DPP6 N-terminal domain-like"/>
    <property type="match status" value="1"/>
</dbReference>
<proteinExistence type="predicted"/>
<organism evidence="1">
    <name type="scientific">marine sediment metagenome</name>
    <dbReference type="NCBI Taxonomy" id="412755"/>
    <lineage>
        <taxon>unclassified sequences</taxon>
        <taxon>metagenomes</taxon>
        <taxon>ecological metagenomes</taxon>
    </lineage>
</organism>
<evidence type="ECO:0000313" key="1">
    <source>
        <dbReference type="EMBL" id="KKK56358.1"/>
    </source>
</evidence>
<dbReference type="AlphaFoldDB" id="A0A0F8WIC8"/>
<dbReference type="InterPro" id="IPR015943">
    <property type="entry name" value="WD40/YVTN_repeat-like_dom_sf"/>
</dbReference>
<comment type="caution">
    <text evidence="1">The sequence shown here is derived from an EMBL/GenBank/DDBJ whole genome shotgun (WGS) entry which is preliminary data.</text>
</comment>
<dbReference type="Gene3D" id="2.130.10.10">
    <property type="entry name" value="YVTN repeat-like/Quinoprotein amine dehydrogenase"/>
    <property type="match status" value="1"/>
</dbReference>
<accession>A0A0F8WIC8</accession>